<dbReference type="SMART" id="SM00397">
    <property type="entry name" value="t_SNARE"/>
    <property type="match status" value="1"/>
</dbReference>
<organism evidence="11 12">
    <name type="scientific">Mizuhopecten yessoensis</name>
    <name type="common">Japanese scallop</name>
    <name type="synonym">Patinopecten yessoensis</name>
    <dbReference type="NCBI Taxonomy" id="6573"/>
    <lineage>
        <taxon>Eukaryota</taxon>
        <taxon>Metazoa</taxon>
        <taxon>Spiralia</taxon>
        <taxon>Lophotrochozoa</taxon>
        <taxon>Mollusca</taxon>
        <taxon>Bivalvia</taxon>
        <taxon>Autobranchia</taxon>
        <taxon>Pteriomorphia</taxon>
        <taxon>Pectinida</taxon>
        <taxon>Pectinoidea</taxon>
        <taxon>Pectinidae</taxon>
        <taxon>Mizuhopecten</taxon>
    </lineage>
</organism>
<keyword evidence="7 9" id="KW-0472">Membrane</keyword>
<keyword evidence="6" id="KW-0333">Golgi apparatus</keyword>
<proteinExistence type="predicted"/>
<evidence type="ECO:0000256" key="5">
    <source>
        <dbReference type="ARBA" id="ARBA00022989"/>
    </source>
</evidence>
<dbReference type="PANTHER" id="PTHR12791">
    <property type="entry name" value="GOLGI SNARE BET1-RELATED"/>
    <property type="match status" value="1"/>
</dbReference>
<dbReference type="SUPFAM" id="SSF58038">
    <property type="entry name" value="SNARE fusion complex"/>
    <property type="match status" value="1"/>
</dbReference>
<dbReference type="OrthoDB" id="261831at2759"/>
<keyword evidence="5 9" id="KW-1133">Transmembrane helix</keyword>
<dbReference type="STRING" id="6573.A0A210QEG9"/>
<sequence length="113" mass="12841">MADYRNNRNGLARTDEMLDAENQQRVEMLSSKVSRLNNIALEIQTETKNSNLYLDDMTGDFESTQGLLGGTVNRLSHMVSANKGNRKLMCYIVLALVLFFFFFYYLIGRVTGG</sequence>
<evidence type="ECO:0000313" key="12">
    <source>
        <dbReference type="Proteomes" id="UP000242188"/>
    </source>
</evidence>
<dbReference type="GO" id="GO:0015031">
    <property type="term" value="P:protein transport"/>
    <property type="evidence" value="ECO:0007669"/>
    <property type="project" value="UniProtKB-KW"/>
</dbReference>
<dbReference type="Gene3D" id="1.20.5.110">
    <property type="match status" value="1"/>
</dbReference>
<dbReference type="EMBL" id="NEDP02004034">
    <property type="protein sequence ID" value="OWF47109.1"/>
    <property type="molecule type" value="Genomic_DNA"/>
</dbReference>
<evidence type="ECO:0000256" key="9">
    <source>
        <dbReference type="SAM" id="Phobius"/>
    </source>
</evidence>
<accession>A0A210QEG9</accession>
<name>A0A210QEG9_MIZYE</name>
<dbReference type="InterPro" id="IPR000727">
    <property type="entry name" value="T_SNARE_dom"/>
</dbReference>
<dbReference type="GO" id="GO:0000139">
    <property type="term" value="C:Golgi membrane"/>
    <property type="evidence" value="ECO:0007669"/>
    <property type="project" value="UniProtKB-SubCell"/>
</dbReference>
<dbReference type="Pfam" id="PF05739">
    <property type="entry name" value="SNARE"/>
    <property type="match status" value="1"/>
</dbReference>
<gene>
    <name evidence="11" type="ORF">KP79_PYT17902</name>
</gene>
<evidence type="ECO:0000256" key="4">
    <source>
        <dbReference type="ARBA" id="ARBA00022927"/>
    </source>
</evidence>
<comment type="subcellular location">
    <subcellularLocation>
        <location evidence="8">Endomembrane system</location>
        <topology evidence="8">Single-pass type IV membrane protein</topology>
    </subcellularLocation>
    <subcellularLocation>
        <location evidence="1">Golgi apparatus membrane</location>
    </subcellularLocation>
</comment>
<keyword evidence="2" id="KW-0813">Transport</keyword>
<evidence type="ECO:0000256" key="6">
    <source>
        <dbReference type="ARBA" id="ARBA00023034"/>
    </source>
</evidence>
<dbReference type="InterPro" id="IPR039899">
    <property type="entry name" value="BET1_SNARE"/>
</dbReference>
<dbReference type="CDD" id="cd15853">
    <property type="entry name" value="SNARE_Bet1"/>
    <property type="match status" value="1"/>
</dbReference>
<keyword evidence="4" id="KW-0653">Protein transport</keyword>
<evidence type="ECO:0000256" key="3">
    <source>
        <dbReference type="ARBA" id="ARBA00022692"/>
    </source>
</evidence>
<dbReference type="PROSITE" id="PS50192">
    <property type="entry name" value="T_SNARE"/>
    <property type="match status" value="1"/>
</dbReference>
<evidence type="ECO:0000256" key="8">
    <source>
        <dbReference type="ARBA" id="ARBA00046280"/>
    </source>
</evidence>
<dbReference type="Proteomes" id="UP000242188">
    <property type="component" value="Unassembled WGS sequence"/>
</dbReference>
<evidence type="ECO:0000259" key="10">
    <source>
        <dbReference type="PROSITE" id="PS50192"/>
    </source>
</evidence>
<keyword evidence="3 9" id="KW-0812">Transmembrane</keyword>
<evidence type="ECO:0000313" key="11">
    <source>
        <dbReference type="EMBL" id="OWF47109.1"/>
    </source>
</evidence>
<feature type="transmembrane region" description="Helical" evidence="9">
    <location>
        <begin position="88"/>
        <end position="107"/>
    </location>
</feature>
<evidence type="ECO:0000256" key="2">
    <source>
        <dbReference type="ARBA" id="ARBA00022448"/>
    </source>
</evidence>
<protein>
    <submittedName>
        <fullName evidence="11">BET1-like protein</fullName>
    </submittedName>
</protein>
<evidence type="ECO:0000256" key="7">
    <source>
        <dbReference type="ARBA" id="ARBA00023136"/>
    </source>
</evidence>
<dbReference type="AlphaFoldDB" id="A0A210QEG9"/>
<feature type="domain" description="T-SNARE coiled-coil homology" evidence="10">
    <location>
        <begin position="16"/>
        <end position="78"/>
    </location>
</feature>
<comment type="caution">
    <text evidence="11">The sequence shown here is derived from an EMBL/GenBank/DDBJ whole genome shotgun (WGS) entry which is preliminary data.</text>
</comment>
<evidence type="ECO:0000256" key="1">
    <source>
        <dbReference type="ARBA" id="ARBA00004394"/>
    </source>
</evidence>
<keyword evidence="12" id="KW-1185">Reference proteome</keyword>
<reference evidence="11 12" key="1">
    <citation type="journal article" date="2017" name="Nat. Ecol. Evol.">
        <title>Scallop genome provides insights into evolution of bilaterian karyotype and development.</title>
        <authorList>
            <person name="Wang S."/>
            <person name="Zhang J."/>
            <person name="Jiao W."/>
            <person name="Li J."/>
            <person name="Xun X."/>
            <person name="Sun Y."/>
            <person name="Guo X."/>
            <person name="Huan P."/>
            <person name="Dong B."/>
            <person name="Zhang L."/>
            <person name="Hu X."/>
            <person name="Sun X."/>
            <person name="Wang J."/>
            <person name="Zhao C."/>
            <person name="Wang Y."/>
            <person name="Wang D."/>
            <person name="Huang X."/>
            <person name="Wang R."/>
            <person name="Lv J."/>
            <person name="Li Y."/>
            <person name="Zhang Z."/>
            <person name="Liu B."/>
            <person name="Lu W."/>
            <person name="Hui Y."/>
            <person name="Liang J."/>
            <person name="Zhou Z."/>
            <person name="Hou R."/>
            <person name="Li X."/>
            <person name="Liu Y."/>
            <person name="Li H."/>
            <person name="Ning X."/>
            <person name="Lin Y."/>
            <person name="Zhao L."/>
            <person name="Xing Q."/>
            <person name="Dou J."/>
            <person name="Li Y."/>
            <person name="Mao J."/>
            <person name="Guo H."/>
            <person name="Dou H."/>
            <person name="Li T."/>
            <person name="Mu C."/>
            <person name="Jiang W."/>
            <person name="Fu Q."/>
            <person name="Fu X."/>
            <person name="Miao Y."/>
            <person name="Liu J."/>
            <person name="Yu Q."/>
            <person name="Li R."/>
            <person name="Liao H."/>
            <person name="Li X."/>
            <person name="Kong Y."/>
            <person name="Jiang Z."/>
            <person name="Chourrout D."/>
            <person name="Li R."/>
            <person name="Bao Z."/>
        </authorList>
    </citation>
    <scope>NUCLEOTIDE SEQUENCE [LARGE SCALE GENOMIC DNA]</scope>
    <source>
        <strain evidence="11 12">PY_sf001</strain>
    </source>
</reference>